<dbReference type="PANTHER" id="PTHR43304">
    <property type="entry name" value="PHYTOCHROME-LIKE PROTEIN CPH1"/>
    <property type="match status" value="1"/>
</dbReference>
<evidence type="ECO:0000313" key="10">
    <source>
        <dbReference type="EMBL" id="QWK89675.1"/>
    </source>
</evidence>
<comment type="catalytic activity">
    <reaction evidence="1">
        <text>ATP + protein L-histidine = ADP + protein N-phospho-L-histidine.</text>
        <dbReference type="EC" id="2.7.13.3"/>
    </reaction>
</comment>
<dbReference type="SUPFAM" id="SSF55874">
    <property type="entry name" value="ATPase domain of HSP90 chaperone/DNA topoisomerase II/histidine kinase"/>
    <property type="match status" value="1"/>
</dbReference>
<feature type="compositionally biased region" description="Low complexity" evidence="6">
    <location>
        <begin position="903"/>
        <end position="912"/>
    </location>
</feature>
<feature type="domain" description="PAC" evidence="9">
    <location>
        <begin position="276"/>
        <end position="328"/>
    </location>
</feature>
<organism evidence="10 11">
    <name type="scientific">Gemmobacter fulvus</name>
    <dbReference type="NCBI Taxonomy" id="2840474"/>
    <lineage>
        <taxon>Bacteria</taxon>
        <taxon>Pseudomonadati</taxon>
        <taxon>Pseudomonadota</taxon>
        <taxon>Alphaproteobacteria</taxon>
        <taxon>Rhodobacterales</taxon>
        <taxon>Paracoccaceae</taxon>
        <taxon>Gemmobacter</taxon>
    </lineage>
</organism>
<feature type="region of interest" description="Disordered" evidence="6">
    <location>
        <begin position="889"/>
        <end position="961"/>
    </location>
</feature>
<evidence type="ECO:0000259" key="8">
    <source>
        <dbReference type="PROSITE" id="PS50112"/>
    </source>
</evidence>
<feature type="domain" description="PAC" evidence="9">
    <location>
        <begin position="398"/>
        <end position="450"/>
    </location>
</feature>
<keyword evidence="3" id="KW-0597">Phosphoprotein</keyword>
<dbReference type="EC" id="2.7.13.3" evidence="2"/>
<dbReference type="CDD" id="cd00130">
    <property type="entry name" value="PAS"/>
    <property type="match status" value="4"/>
</dbReference>
<feature type="compositionally biased region" description="Gly residues" evidence="6">
    <location>
        <begin position="940"/>
        <end position="961"/>
    </location>
</feature>
<dbReference type="PRINTS" id="PR00344">
    <property type="entry name" value="BCTRLSENSOR"/>
</dbReference>
<dbReference type="SMART" id="SM00388">
    <property type="entry name" value="HisKA"/>
    <property type="match status" value="1"/>
</dbReference>
<dbReference type="SUPFAM" id="SSF55785">
    <property type="entry name" value="PYP-like sensor domain (PAS domain)"/>
    <property type="match status" value="4"/>
</dbReference>
<dbReference type="SMART" id="SM00387">
    <property type="entry name" value="HATPase_c"/>
    <property type="match status" value="1"/>
</dbReference>
<dbReference type="InterPro" id="IPR035965">
    <property type="entry name" value="PAS-like_dom_sf"/>
</dbReference>
<evidence type="ECO:0000313" key="11">
    <source>
        <dbReference type="Proteomes" id="UP000679352"/>
    </source>
</evidence>
<dbReference type="Gene3D" id="2.10.70.100">
    <property type="match status" value="1"/>
</dbReference>
<dbReference type="InterPro" id="IPR003661">
    <property type="entry name" value="HisK_dim/P_dom"/>
</dbReference>
<dbReference type="SMART" id="SM00086">
    <property type="entry name" value="PAC"/>
    <property type="match status" value="4"/>
</dbReference>
<evidence type="ECO:0000259" key="9">
    <source>
        <dbReference type="PROSITE" id="PS50113"/>
    </source>
</evidence>
<dbReference type="InterPro" id="IPR001610">
    <property type="entry name" value="PAC"/>
</dbReference>
<dbReference type="SMART" id="SM00091">
    <property type="entry name" value="PAS"/>
    <property type="match status" value="5"/>
</dbReference>
<dbReference type="InterPro" id="IPR005467">
    <property type="entry name" value="His_kinase_dom"/>
</dbReference>
<dbReference type="SUPFAM" id="SSF47384">
    <property type="entry name" value="Homodimeric domain of signal transducing histidine kinase"/>
    <property type="match status" value="1"/>
</dbReference>
<evidence type="ECO:0000256" key="3">
    <source>
        <dbReference type="ARBA" id="ARBA00022553"/>
    </source>
</evidence>
<dbReference type="Gene3D" id="3.30.565.10">
    <property type="entry name" value="Histidine kinase-like ATPase, C-terminal domain"/>
    <property type="match status" value="1"/>
</dbReference>
<keyword evidence="11" id="KW-1185">Reference proteome</keyword>
<proteinExistence type="predicted"/>
<dbReference type="GO" id="GO:0000155">
    <property type="term" value="F:phosphorelay sensor kinase activity"/>
    <property type="evidence" value="ECO:0007669"/>
    <property type="project" value="InterPro"/>
</dbReference>
<dbReference type="InterPro" id="IPR013655">
    <property type="entry name" value="PAS_fold_3"/>
</dbReference>
<dbReference type="Proteomes" id="UP000679352">
    <property type="component" value="Chromosome"/>
</dbReference>
<reference evidence="10" key="1">
    <citation type="submission" date="2021-06" db="EMBL/GenBank/DDBJ databases">
        <title>Direct submission.</title>
        <authorList>
            <person name="Lee C.-S."/>
            <person name="Jin L."/>
        </authorList>
    </citation>
    <scope>NUCLEOTIDE SEQUENCE</scope>
    <source>
        <strain evidence="10">Con5</strain>
    </source>
</reference>
<protein>
    <recommendedName>
        <fullName evidence="2">histidine kinase</fullName>
        <ecNumber evidence="2">2.7.13.3</ecNumber>
    </recommendedName>
</protein>
<evidence type="ECO:0000256" key="4">
    <source>
        <dbReference type="ARBA" id="ARBA00022679"/>
    </source>
</evidence>
<dbReference type="PROSITE" id="PS50113">
    <property type="entry name" value="PAC"/>
    <property type="match status" value="4"/>
</dbReference>
<dbReference type="Pfam" id="PF00512">
    <property type="entry name" value="HisKA"/>
    <property type="match status" value="1"/>
</dbReference>
<accession>A0A975S149</accession>
<dbReference type="InterPro" id="IPR000014">
    <property type="entry name" value="PAS"/>
</dbReference>
<dbReference type="InterPro" id="IPR004358">
    <property type="entry name" value="Sig_transdc_His_kin-like_C"/>
</dbReference>
<evidence type="ECO:0000256" key="6">
    <source>
        <dbReference type="SAM" id="MobiDB-lite"/>
    </source>
</evidence>
<evidence type="ECO:0000256" key="5">
    <source>
        <dbReference type="ARBA" id="ARBA00022777"/>
    </source>
</evidence>
<dbReference type="NCBIfam" id="TIGR00229">
    <property type="entry name" value="sensory_box"/>
    <property type="match status" value="4"/>
</dbReference>
<feature type="domain" description="PAC" evidence="9">
    <location>
        <begin position="154"/>
        <end position="206"/>
    </location>
</feature>
<dbReference type="CDD" id="cd00082">
    <property type="entry name" value="HisKA"/>
    <property type="match status" value="1"/>
</dbReference>
<dbReference type="InterPro" id="IPR036890">
    <property type="entry name" value="HATPase_C_sf"/>
</dbReference>
<dbReference type="EMBL" id="CP076361">
    <property type="protein sequence ID" value="QWK89675.1"/>
    <property type="molecule type" value="Genomic_DNA"/>
</dbReference>
<dbReference type="AlphaFoldDB" id="A0A975S149"/>
<feature type="domain" description="PAC" evidence="9">
    <location>
        <begin position="520"/>
        <end position="572"/>
    </location>
</feature>
<dbReference type="RefSeq" id="WP_260691943.1">
    <property type="nucleotide sequence ID" value="NZ_CP076361.1"/>
</dbReference>
<dbReference type="InterPro" id="IPR000700">
    <property type="entry name" value="PAS-assoc_C"/>
</dbReference>
<dbReference type="Gene3D" id="1.10.287.130">
    <property type="match status" value="1"/>
</dbReference>
<dbReference type="InterPro" id="IPR003594">
    <property type="entry name" value="HATPase_dom"/>
</dbReference>
<gene>
    <name evidence="10" type="ORF">KM031_12610</name>
</gene>
<dbReference type="Pfam" id="PF02518">
    <property type="entry name" value="HATPase_c"/>
    <property type="match status" value="1"/>
</dbReference>
<dbReference type="PANTHER" id="PTHR43304:SF1">
    <property type="entry name" value="PAC DOMAIN-CONTAINING PROTEIN"/>
    <property type="match status" value="1"/>
</dbReference>
<keyword evidence="4" id="KW-0808">Transferase</keyword>
<dbReference type="PROSITE" id="PS50109">
    <property type="entry name" value="HIS_KIN"/>
    <property type="match status" value="1"/>
</dbReference>
<dbReference type="PROSITE" id="PS50112">
    <property type="entry name" value="PAS"/>
    <property type="match status" value="1"/>
</dbReference>
<feature type="domain" description="Histidine kinase" evidence="7">
    <location>
        <begin position="585"/>
        <end position="809"/>
    </location>
</feature>
<keyword evidence="5" id="KW-0418">Kinase</keyword>
<dbReference type="Gene3D" id="3.30.450.20">
    <property type="entry name" value="PAS domain"/>
    <property type="match status" value="4"/>
</dbReference>
<dbReference type="InterPro" id="IPR052162">
    <property type="entry name" value="Sensor_kinase/Photoreceptor"/>
</dbReference>
<dbReference type="KEGG" id="gfu:KM031_12610"/>
<evidence type="ECO:0000259" key="7">
    <source>
        <dbReference type="PROSITE" id="PS50109"/>
    </source>
</evidence>
<feature type="domain" description="PAS" evidence="8">
    <location>
        <begin position="200"/>
        <end position="272"/>
    </location>
</feature>
<dbReference type="Pfam" id="PF08447">
    <property type="entry name" value="PAS_3"/>
    <property type="match status" value="4"/>
</dbReference>
<dbReference type="InterPro" id="IPR036097">
    <property type="entry name" value="HisK_dim/P_sf"/>
</dbReference>
<sequence length="961" mass="105915">MTETEYLDGITQPVWLLDEAAGRAIFANASARLLSGDALPDRDTIARLIAEQPDWTAHEMDLPWQGRNAPAILALSGWDSRYRLAARAAGHVVFDWDIQSGTLQWKAETAETFGYDPAVFPERLERWLDRIHPDDRARMSEATENDPPDGSNIWQAEYRFLRADGSIAHVIDRGFLLRDSTGAPRRMIGSMIDVSAIHEAEDRFRLATSASTDVIFILDFDTGTHWWSEALQTQYGHDPHGGAATVDRWFQLIHPTDRDRIRRSHAAALASGAETWTEEYRFARADGHYAHVIDRARFFRNADGRLARSVGSIVDVTALRDGQERFRLAAEASQDVIYTWSPADGTAWRSDSYARLFGYDPKLGIEGPGSWRAAIHRDDLPRMLAAEATALAYGVDRWETSYRVHRSDGRIAHVIDRAAAARGPDGAVQRIVGSIVDVSSLHEEKERLRAVLHVAADMIYEMDLRADTVTFSDGALENFGLDWAGTHKRPTPWLRAVHPDESALLERQFRAFAAGRRDEWRAEYRLRRGNGTYAHVRERAVALRDEDGEALRVIGSVQDVSDQVETAEKLHQTQKLEAIGKLTGGVAHDFNNLLTVMLGNAELLADRSHDPDSRAMAEAVMHAAERGAELIGSLLAFARKQPLRPLALDPRDVLAELNRMLLRTLPAYISLRMLADADLWLIEADPTQLQTALLNLAVNAADAMPEGGQLMIEVSNVRLDADYAATNPGAREGEFLRLALSDTGSGMPADVIARAFDPFFTTKPVGKGSGLGLSMVHGFVSQSGGHVNIYSEPGLVIGFHSTYQLRDLRIEYPWHPLYGRVLRARDGGRRHGSDSVLVEERQGFFRTLPPWMCDAAYCARMESGPPVVALEALRSLAQTLDLMRHGQLASSCGGSIPEEDTHALPTPTPLATKASDAESALPGPERQPEPPPGRARDTGDPGGIGRPAADGGGQDCGGRRS</sequence>
<evidence type="ECO:0000256" key="1">
    <source>
        <dbReference type="ARBA" id="ARBA00000085"/>
    </source>
</evidence>
<evidence type="ECO:0000256" key="2">
    <source>
        <dbReference type="ARBA" id="ARBA00012438"/>
    </source>
</evidence>
<name>A0A975S149_9RHOB</name>